<dbReference type="OrthoDB" id="8163591at2"/>
<proteinExistence type="predicted"/>
<keyword evidence="1" id="KW-0812">Transmembrane</keyword>
<keyword evidence="1" id="KW-1133">Transmembrane helix</keyword>
<dbReference type="Proteomes" id="UP000193553">
    <property type="component" value="Unassembled WGS sequence"/>
</dbReference>
<sequence>MSSSTSSSETDLGWGRSLLACLGTLIGAALLVLALMVAVDPYDSGKLGLLGIDGVDNRLTKITAASRARDPDFNAAILGNSTAQMVEPAELSRATGLRFVQLYMTGAFPRQELAVLDFFLRNHREVGALMIVTDPGWCTHARAKEEGGVPFPDWLYDRSVVAYAARLISWQAIEHAFQRISIGLGRRPRMNPDGFVSYEDIWPPGQFKEVGWPRDPAPASSAEMRATFPEIAALADIVRALPADVPVVIIVPPTLATTVPKPGTEAALERSACDAALKKVVAGRPRSNFISYRVDNDLTRDRANFADFIHYRPILARKIEQGIAVSLRDGERAMIDF</sequence>
<accession>A0A1X3GME9</accession>
<protein>
    <submittedName>
        <fullName evidence="2">Uncharacterized protein</fullName>
    </submittedName>
</protein>
<organism evidence="2 3">
    <name type="scientific">Bradyrhizobium canariense</name>
    <dbReference type="NCBI Taxonomy" id="255045"/>
    <lineage>
        <taxon>Bacteria</taxon>
        <taxon>Pseudomonadati</taxon>
        <taxon>Pseudomonadota</taxon>
        <taxon>Alphaproteobacteria</taxon>
        <taxon>Hyphomicrobiales</taxon>
        <taxon>Nitrobacteraceae</taxon>
        <taxon>Bradyrhizobium</taxon>
    </lineage>
</organism>
<evidence type="ECO:0000256" key="1">
    <source>
        <dbReference type="SAM" id="Phobius"/>
    </source>
</evidence>
<gene>
    <name evidence="2" type="ORF">BSZ18_12200</name>
</gene>
<evidence type="ECO:0000313" key="2">
    <source>
        <dbReference type="EMBL" id="OSJ12581.1"/>
    </source>
</evidence>
<evidence type="ECO:0000313" key="3">
    <source>
        <dbReference type="Proteomes" id="UP000193553"/>
    </source>
</evidence>
<dbReference type="EMBL" id="NAFI01000165">
    <property type="protein sequence ID" value="OSJ12581.1"/>
    <property type="molecule type" value="Genomic_DNA"/>
</dbReference>
<comment type="caution">
    <text evidence="2">The sequence shown here is derived from an EMBL/GenBank/DDBJ whole genome shotgun (WGS) entry which is preliminary data.</text>
</comment>
<feature type="transmembrane region" description="Helical" evidence="1">
    <location>
        <begin position="17"/>
        <end position="39"/>
    </location>
</feature>
<name>A0A1X3GME9_9BRAD</name>
<keyword evidence="1" id="KW-0472">Membrane</keyword>
<dbReference type="AlphaFoldDB" id="A0A1X3GME9"/>
<reference evidence="2 3" key="1">
    <citation type="submission" date="2017-03" db="EMBL/GenBank/DDBJ databases">
        <title>Whole genome sequences of fourteen strains of Bradyrhizobium canariense and one strain of Bradyrhizobium japonicum isolated from Lupinus (Papilionoideae: Genisteae) species in Algeria.</title>
        <authorList>
            <person name="Crovadore J."/>
            <person name="Chekireb D."/>
            <person name="Brachmann A."/>
            <person name="Chablais R."/>
            <person name="Cochard B."/>
            <person name="Lefort F."/>
        </authorList>
    </citation>
    <scope>NUCLEOTIDE SEQUENCE [LARGE SCALE GENOMIC DNA]</scope>
    <source>
        <strain evidence="2 3">UBMA195</strain>
    </source>
</reference>
<dbReference type="RefSeq" id="WP_085361391.1">
    <property type="nucleotide sequence ID" value="NZ_NAFD01000193.1"/>
</dbReference>